<feature type="transmembrane region" description="Helical" evidence="1">
    <location>
        <begin position="135"/>
        <end position="154"/>
    </location>
</feature>
<dbReference type="EMBL" id="CP099547">
    <property type="protein sequence ID" value="USR79117.1"/>
    <property type="molecule type" value="Genomic_DNA"/>
</dbReference>
<proteinExistence type="predicted"/>
<gene>
    <name evidence="2" type="ORF">NG665_06950</name>
</gene>
<evidence type="ECO:0008006" key="4">
    <source>
        <dbReference type="Google" id="ProtNLM"/>
    </source>
</evidence>
<reference evidence="2" key="1">
    <citation type="submission" date="2022-06" db="EMBL/GenBank/DDBJ databases">
        <title>Complete Genome Sequence of Arcanobacterium pinnipediorum strain DSM 28752 isolated from a harbour seal.</title>
        <authorList>
            <person name="Borowiak M."/>
            <person name="Kreitlow A."/>
            <person name="Alssahen M."/>
            <person name="Malorny B."/>
            <person name="Laemmler C."/>
            <person name="Prenger-Berninghoff E."/>
            <person name="Siebert U."/>
            <person name="Ploetz M."/>
            <person name="Abdulmawjood A."/>
        </authorList>
    </citation>
    <scope>NUCLEOTIDE SEQUENCE</scope>
    <source>
        <strain evidence="2">DSM 28752</strain>
    </source>
</reference>
<keyword evidence="1" id="KW-1133">Transmembrane helix</keyword>
<protein>
    <recommendedName>
        <fullName evidence="4">DoxX family membrane protein</fullName>
    </recommendedName>
</protein>
<name>A0ABY5AGC3_9ACTO</name>
<keyword evidence="1" id="KW-0472">Membrane</keyword>
<feature type="transmembrane region" description="Helical" evidence="1">
    <location>
        <begin position="95"/>
        <end position="115"/>
    </location>
</feature>
<organism evidence="2 3">
    <name type="scientific">Arcanobacterium pinnipediorum</name>
    <dbReference type="NCBI Taxonomy" id="1503041"/>
    <lineage>
        <taxon>Bacteria</taxon>
        <taxon>Bacillati</taxon>
        <taxon>Actinomycetota</taxon>
        <taxon>Actinomycetes</taxon>
        <taxon>Actinomycetales</taxon>
        <taxon>Actinomycetaceae</taxon>
        <taxon>Arcanobacterium</taxon>
    </lineage>
</organism>
<dbReference type="PANTHER" id="PTHR36974:SF1">
    <property type="entry name" value="DOXX FAMILY MEMBRANE PROTEIN"/>
    <property type="match status" value="1"/>
</dbReference>
<keyword evidence="1" id="KW-0812">Transmembrane</keyword>
<dbReference type="RefSeq" id="WP_252672991.1">
    <property type="nucleotide sequence ID" value="NZ_CP099547.1"/>
</dbReference>
<dbReference type="Proteomes" id="UP001056109">
    <property type="component" value="Chromosome"/>
</dbReference>
<evidence type="ECO:0000313" key="2">
    <source>
        <dbReference type="EMBL" id="USR79117.1"/>
    </source>
</evidence>
<accession>A0ABY5AGC3</accession>
<evidence type="ECO:0000313" key="3">
    <source>
        <dbReference type="Proteomes" id="UP001056109"/>
    </source>
</evidence>
<keyword evidence="3" id="KW-1185">Reference proteome</keyword>
<sequence>MSLWKKKNSKRALPQQSVPKSNATRLVDASRTVTRIGLGTFMSVAGISHLTTAREEFQAQVPHWVPLDTDFVVVSSGVVEIGLGLSMLLLPKQKFWTGTALALFYVAIFPGNISQYANSIDAFGLDTDAKRLTRLFFQPVLIGLSLWSAGLPALKNRTTGTNRS</sequence>
<evidence type="ECO:0000256" key="1">
    <source>
        <dbReference type="SAM" id="Phobius"/>
    </source>
</evidence>
<dbReference type="PANTHER" id="PTHR36974">
    <property type="entry name" value="MEMBRANE PROTEIN-RELATED"/>
    <property type="match status" value="1"/>
</dbReference>